<dbReference type="EMBL" id="LK995460">
    <property type="protein sequence ID" value="CED89941.1"/>
    <property type="molecule type" value="Genomic_DNA"/>
</dbReference>
<dbReference type="SUPFAM" id="SSF46689">
    <property type="entry name" value="Homeodomain-like"/>
    <property type="match status" value="1"/>
</dbReference>
<protein>
    <submittedName>
        <fullName evidence="5">Transcriptional regulator, TetR</fullName>
    </submittedName>
</protein>
<dbReference type="PROSITE" id="PS50977">
    <property type="entry name" value="HTH_TETR_2"/>
    <property type="match status" value="1"/>
</dbReference>
<dbReference type="GO" id="GO:0000976">
    <property type="term" value="F:transcription cis-regulatory region binding"/>
    <property type="evidence" value="ECO:0007669"/>
    <property type="project" value="TreeGrafter"/>
</dbReference>
<dbReference type="PROSITE" id="PS01081">
    <property type="entry name" value="HTH_TETR_1"/>
    <property type="match status" value="1"/>
</dbReference>
<accession>A0A1L7R824</accession>
<dbReference type="Pfam" id="PF00440">
    <property type="entry name" value="TetR_N"/>
    <property type="match status" value="1"/>
</dbReference>
<feature type="DNA-binding region" description="H-T-H motif" evidence="2">
    <location>
        <begin position="67"/>
        <end position="86"/>
    </location>
</feature>
<evidence type="ECO:0000259" key="4">
    <source>
        <dbReference type="PROSITE" id="PS50977"/>
    </source>
</evidence>
<dbReference type="PANTHER" id="PTHR30055">
    <property type="entry name" value="HTH-TYPE TRANSCRIPTIONAL REGULATOR RUTR"/>
    <property type="match status" value="1"/>
</dbReference>
<organism evidence="5">
    <name type="scientific">Actinomyces succiniciruminis</name>
    <dbReference type="NCBI Taxonomy" id="1522002"/>
    <lineage>
        <taxon>Bacteria</taxon>
        <taxon>Bacillati</taxon>
        <taxon>Actinomycetota</taxon>
        <taxon>Actinomycetes</taxon>
        <taxon>Actinomycetales</taxon>
        <taxon>Actinomycetaceae</taxon>
        <taxon>Actinomyces</taxon>
    </lineage>
</organism>
<dbReference type="AlphaFoldDB" id="A0A1L7R824"/>
<dbReference type="PANTHER" id="PTHR30055:SF226">
    <property type="entry name" value="HTH-TYPE TRANSCRIPTIONAL REGULATOR PKSA"/>
    <property type="match status" value="1"/>
</dbReference>
<dbReference type="InterPro" id="IPR009057">
    <property type="entry name" value="Homeodomain-like_sf"/>
</dbReference>
<gene>
    <name evidence="5" type="ORF">AAM4_0046</name>
</gene>
<feature type="domain" description="HTH tetR-type" evidence="4">
    <location>
        <begin position="44"/>
        <end position="104"/>
    </location>
</feature>
<feature type="region of interest" description="Disordered" evidence="3">
    <location>
        <begin position="1"/>
        <end position="39"/>
    </location>
</feature>
<proteinExistence type="predicted"/>
<keyword evidence="1 2" id="KW-0238">DNA-binding</keyword>
<evidence type="ECO:0000256" key="1">
    <source>
        <dbReference type="ARBA" id="ARBA00023125"/>
    </source>
</evidence>
<dbReference type="InterPro" id="IPR023772">
    <property type="entry name" value="DNA-bd_HTH_TetR-type_CS"/>
</dbReference>
<dbReference type="InterPro" id="IPR001647">
    <property type="entry name" value="HTH_TetR"/>
</dbReference>
<evidence type="ECO:0000313" key="5">
    <source>
        <dbReference type="EMBL" id="CED89941.1"/>
    </source>
</evidence>
<dbReference type="Gene3D" id="1.10.357.10">
    <property type="entry name" value="Tetracycline Repressor, domain 2"/>
    <property type="match status" value="1"/>
</dbReference>
<dbReference type="SUPFAM" id="SSF48498">
    <property type="entry name" value="Tetracyclin repressor-like, C-terminal domain"/>
    <property type="match status" value="1"/>
</dbReference>
<dbReference type="GO" id="GO:0003700">
    <property type="term" value="F:DNA-binding transcription factor activity"/>
    <property type="evidence" value="ECO:0007669"/>
    <property type="project" value="TreeGrafter"/>
</dbReference>
<name>A0A1L7R824_9ACTO</name>
<dbReference type="InterPro" id="IPR036271">
    <property type="entry name" value="Tet_transcr_reg_TetR-rel_C_sf"/>
</dbReference>
<evidence type="ECO:0000256" key="3">
    <source>
        <dbReference type="SAM" id="MobiDB-lite"/>
    </source>
</evidence>
<dbReference type="PRINTS" id="PR00455">
    <property type="entry name" value="HTHTETR"/>
</dbReference>
<evidence type="ECO:0000256" key="2">
    <source>
        <dbReference type="PROSITE-ProRule" id="PRU00335"/>
    </source>
</evidence>
<dbReference type="InterPro" id="IPR050109">
    <property type="entry name" value="HTH-type_TetR-like_transc_reg"/>
</dbReference>
<reference evidence="5" key="1">
    <citation type="submission" date="2014-07" db="EMBL/GenBank/DDBJ databases">
        <authorList>
            <person name="Zhang J.E."/>
            <person name="Yang H."/>
            <person name="Guo J."/>
            <person name="Deng Z."/>
            <person name="Luo H."/>
            <person name="Luo M."/>
            <person name="Zhao B."/>
        </authorList>
    </citation>
    <scope>NUCLEOTIDE SEQUENCE</scope>
    <source>
        <strain evidence="5">AM4</strain>
    </source>
</reference>
<sequence length="226" mass="25289">MWADRSRVDPAPSHTRHRPETRLTVSASDAVAPPDGRTRYANGERRRAAITDAAMEVFAEQGYNNLSLRQIADAVGVSHTLLRHHFGNKEKLLEAVLKRREETESEWRATLFAEHGLLEALPLVMEHNATIPGLIQLDAVMRAEAVNPEHPAHDYIVGLARRFRAAVRADLEGERDAGRLRTDVDLDLAAMQLTALIEGVQAEWLLDRDVDMAGVVRDFAEHLRKA</sequence>